<evidence type="ECO:0000313" key="2">
    <source>
        <dbReference type="EMBL" id="CAF0986261.1"/>
    </source>
</evidence>
<protein>
    <submittedName>
        <fullName evidence="2">Uncharacterized protein</fullName>
    </submittedName>
</protein>
<accession>A0A814FV74</accession>
<feature type="region of interest" description="Disordered" evidence="1">
    <location>
        <begin position="169"/>
        <end position="193"/>
    </location>
</feature>
<comment type="caution">
    <text evidence="2">The sequence shown here is derived from an EMBL/GenBank/DDBJ whole genome shotgun (WGS) entry which is preliminary data.</text>
</comment>
<feature type="compositionally biased region" description="Basic and acidic residues" evidence="1">
    <location>
        <begin position="169"/>
        <end position="184"/>
    </location>
</feature>
<evidence type="ECO:0000256" key="1">
    <source>
        <dbReference type="SAM" id="MobiDB-lite"/>
    </source>
</evidence>
<sequence length="193" mass="21509">MTRNRSISVFISLRRLHENRWLLELLLYLPINTLTDHTQASVILPVLPPLLQPLNYQPENPVQAQPPVIQARVIPPVLPQQFNQPVNPAPVTAPVNPAPVTAPVNPALVNPAPVIRPVLPKQNNPAQLPQPIPVINVYPRVVLNIDANALINRLGIGRGRMYRSTIELNPRERQQEPPENHGEEGYDFADANV</sequence>
<dbReference type="AlphaFoldDB" id="A0A814FV74"/>
<evidence type="ECO:0000313" key="3">
    <source>
        <dbReference type="Proteomes" id="UP000663879"/>
    </source>
</evidence>
<dbReference type="EMBL" id="CAJNOC010003522">
    <property type="protein sequence ID" value="CAF0986261.1"/>
    <property type="molecule type" value="Genomic_DNA"/>
</dbReference>
<reference evidence="2" key="1">
    <citation type="submission" date="2021-02" db="EMBL/GenBank/DDBJ databases">
        <authorList>
            <person name="Nowell W R."/>
        </authorList>
    </citation>
    <scope>NUCLEOTIDE SEQUENCE</scope>
    <source>
        <strain evidence="2">Ploen Becks lab</strain>
    </source>
</reference>
<gene>
    <name evidence="2" type="ORF">OXX778_LOCUS15684</name>
</gene>
<proteinExistence type="predicted"/>
<organism evidence="2 3">
    <name type="scientific">Brachionus calyciflorus</name>
    <dbReference type="NCBI Taxonomy" id="104777"/>
    <lineage>
        <taxon>Eukaryota</taxon>
        <taxon>Metazoa</taxon>
        <taxon>Spiralia</taxon>
        <taxon>Gnathifera</taxon>
        <taxon>Rotifera</taxon>
        <taxon>Eurotatoria</taxon>
        <taxon>Monogononta</taxon>
        <taxon>Pseudotrocha</taxon>
        <taxon>Ploima</taxon>
        <taxon>Brachionidae</taxon>
        <taxon>Brachionus</taxon>
    </lineage>
</organism>
<dbReference type="Proteomes" id="UP000663879">
    <property type="component" value="Unassembled WGS sequence"/>
</dbReference>
<keyword evidence="3" id="KW-1185">Reference proteome</keyword>
<name>A0A814FV74_9BILA</name>